<dbReference type="GO" id="GO:0003700">
    <property type="term" value="F:DNA-binding transcription factor activity"/>
    <property type="evidence" value="ECO:0007669"/>
    <property type="project" value="InterPro"/>
</dbReference>
<feature type="compositionally biased region" description="Polar residues" evidence="4">
    <location>
        <begin position="527"/>
        <end position="538"/>
    </location>
</feature>
<proteinExistence type="inferred from homology"/>
<evidence type="ECO:0000313" key="7">
    <source>
        <dbReference type="Proteomes" id="UP000325577"/>
    </source>
</evidence>
<dbReference type="Pfam" id="PF03638">
    <property type="entry name" value="TCR"/>
    <property type="match status" value="2"/>
</dbReference>
<feature type="compositionally biased region" description="Polar residues" evidence="4">
    <location>
        <begin position="133"/>
        <end position="148"/>
    </location>
</feature>
<evidence type="ECO:0000259" key="5">
    <source>
        <dbReference type="PROSITE" id="PS51634"/>
    </source>
</evidence>
<feature type="region of interest" description="Disordered" evidence="4">
    <location>
        <begin position="527"/>
        <end position="561"/>
    </location>
</feature>
<feature type="region of interest" description="Disordered" evidence="4">
    <location>
        <begin position="127"/>
        <end position="166"/>
    </location>
</feature>
<dbReference type="AlphaFoldDB" id="A0A5J4ZVT1"/>
<gene>
    <name evidence="6" type="ORF">F0562_012205</name>
</gene>
<accession>A0A5J4ZVT1</accession>
<dbReference type="InterPro" id="IPR033467">
    <property type="entry name" value="Tesmin/TSO1-like_CXC"/>
</dbReference>
<dbReference type="PROSITE" id="PS51634">
    <property type="entry name" value="CRC"/>
    <property type="match status" value="1"/>
</dbReference>
<evidence type="ECO:0000256" key="3">
    <source>
        <dbReference type="ARBA" id="ARBA00023242"/>
    </source>
</evidence>
<dbReference type="Proteomes" id="UP000325577">
    <property type="component" value="Linkage Group LG5"/>
</dbReference>
<evidence type="ECO:0000256" key="2">
    <source>
        <dbReference type="ARBA" id="ARBA00007267"/>
    </source>
</evidence>
<evidence type="ECO:0000313" key="6">
    <source>
        <dbReference type="EMBL" id="KAA8521532.1"/>
    </source>
</evidence>
<name>A0A5J4ZVT1_9ASTE</name>
<evidence type="ECO:0000256" key="4">
    <source>
        <dbReference type="SAM" id="MobiDB-lite"/>
    </source>
</evidence>
<dbReference type="InterPro" id="IPR044522">
    <property type="entry name" value="TSO1-like"/>
</dbReference>
<dbReference type="InterPro" id="IPR005172">
    <property type="entry name" value="CRC"/>
</dbReference>
<comment type="subcellular location">
    <subcellularLocation>
        <location evidence="1">Nucleus</location>
    </subcellularLocation>
</comment>
<dbReference type="SMART" id="SM01114">
    <property type="entry name" value="CXC"/>
    <property type="match status" value="2"/>
</dbReference>
<dbReference type="GO" id="GO:0005634">
    <property type="term" value="C:nucleus"/>
    <property type="evidence" value="ECO:0007669"/>
    <property type="project" value="UniProtKB-SubCell"/>
</dbReference>
<feature type="compositionally biased region" description="Basic residues" evidence="4">
    <location>
        <begin position="539"/>
        <end position="548"/>
    </location>
</feature>
<dbReference type="PANTHER" id="PTHR46159">
    <property type="entry name" value="PROTEIN TESMIN/TSO1-LIKE CXC 2"/>
    <property type="match status" value="1"/>
</dbReference>
<comment type="similarity">
    <text evidence="2">Belongs to the lin-54 family.</text>
</comment>
<sequence length="602" mass="65912">MISPRKCGNSTFIMSKPSGIGLHLNSIVNAMPMGCGATASLKSTEKGYLNIKGMKSVSIRGCHLPENTKNSSISSNVIDKVSASTEDGSHETPTSVGATSATSQSPQIVKPLNNTVQLELIEYRPTPYDKSKSSSARAETVEELNQLNPKKKRQKASGTSDGDGDGCKRCNCKKTKCLKLYCDCFAAGIYCAEPCACQGCFNRPEYEDTVLETRQQIESRNPIAFAPKIVQRVTESPANSSREDGNCLTPSSAKHKRGCNCKKSMCLKKYCECYQANVGCSDGCRCEGCKNVYGRKEEYSMAKDVVNKRPIDERLEGGFDVKLEMAATRNGFVQTELCDPHSLTPLTPSFQCSDHGKDASKSRFASRRYIQSPESDLALLPPYGKSVGSPRNSDNHDLLLKTRKDILDLVSCHQELDYDIAETVDEFSPRCDGIANICRLTMLPDPPTMAMASLTSTKKRDWENVSRDQLCPGGDHFSSVSSLRWRSSPITPMPQLGSAKLLQVLDSDNKLYDILEDDTPEILKDTSTPLSAMKVSSPNKKRVSPPHGRLHEHGSSSSAGLRSGRKFILQAVPSFPPLTPCIDLKDISNQNINDPQDCSSNK</sequence>
<feature type="region of interest" description="Disordered" evidence="4">
    <location>
        <begin position="234"/>
        <end position="255"/>
    </location>
</feature>
<keyword evidence="3" id="KW-0539">Nucleus</keyword>
<feature type="domain" description="CRC" evidence="5">
    <location>
        <begin position="166"/>
        <end position="294"/>
    </location>
</feature>
<protein>
    <recommendedName>
        <fullName evidence="5">CRC domain-containing protein</fullName>
    </recommendedName>
</protein>
<dbReference type="OrthoDB" id="6283463at2759"/>
<keyword evidence="7" id="KW-1185">Reference proteome</keyword>
<evidence type="ECO:0000256" key="1">
    <source>
        <dbReference type="ARBA" id="ARBA00004123"/>
    </source>
</evidence>
<feature type="region of interest" description="Disordered" evidence="4">
    <location>
        <begin position="82"/>
        <end position="109"/>
    </location>
</feature>
<dbReference type="PANTHER" id="PTHR46159:SF6">
    <property type="entry name" value="OS12G0605300 PROTEIN"/>
    <property type="match status" value="1"/>
</dbReference>
<dbReference type="EMBL" id="CM018048">
    <property type="protein sequence ID" value="KAA8521532.1"/>
    <property type="molecule type" value="Genomic_DNA"/>
</dbReference>
<organism evidence="6 7">
    <name type="scientific">Nyssa sinensis</name>
    <dbReference type="NCBI Taxonomy" id="561372"/>
    <lineage>
        <taxon>Eukaryota</taxon>
        <taxon>Viridiplantae</taxon>
        <taxon>Streptophyta</taxon>
        <taxon>Embryophyta</taxon>
        <taxon>Tracheophyta</taxon>
        <taxon>Spermatophyta</taxon>
        <taxon>Magnoliopsida</taxon>
        <taxon>eudicotyledons</taxon>
        <taxon>Gunneridae</taxon>
        <taxon>Pentapetalae</taxon>
        <taxon>asterids</taxon>
        <taxon>Cornales</taxon>
        <taxon>Nyssaceae</taxon>
        <taxon>Nyssa</taxon>
    </lineage>
</organism>
<reference evidence="6 7" key="1">
    <citation type="submission" date="2019-09" db="EMBL/GenBank/DDBJ databases">
        <title>A chromosome-level genome assembly of the Chinese tupelo Nyssa sinensis.</title>
        <authorList>
            <person name="Yang X."/>
            <person name="Kang M."/>
            <person name="Yang Y."/>
            <person name="Xiong H."/>
            <person name="Wang M."/>
            <person name="Zhang Z."/>
            <person name="Wang Z."/>
            <person name="Wu H."/>
            <person name="Ma T."/>
            <person name="Liu J."/>
            <person name="Xi Z."/>
        </authorList>
    </citation>
    <scope>NUCLEOTIDE SEQUENCE [LARGE SCALE GENOMIC DNA]</scope>
    <source>
        <strain evidence="6">J267</strain>
        <tissue evidence="6">Leaf</tissue>
    </source>
</reference>